<dbReference type="Pfam" id="PF13560">
    <property type="entry name" value="HTH_31"/>
    <property type="match status" value="1"/>
</dbReference>
<organism evidence="4 5">
    <name type="scientific">Streptomyces lacrimifluminis</name>
    <dbReference type="NCBI Taxonomy" id="1500077"/>
    <lineage>
        <taxon>Bacteria</taxon>
        <taxon>Bacillati</taxon>
        <taxon>Actinomycetota</taxon>
        <taxon>Actinomycetes</taxon>
        <taxon>Kitasatosporales</taxon>
        <taxon>Streptomycetaceae</taxon>
        <taxon>Streptomyces</taxon>
    </lineage>
</organism>
<dbReference type="InterPro" id="IPR010982">
    <property type="entry name" value="Lambda_DNA-bd_dom_sf"/>
</dbReference>
<feature type="domain" description="HTH cro/C1-type" evidence="3">
    <location>
        <begin position="24"/>
        <end position="65"/>
    </location>
</feature>
<feature type="region of interest" description="Disordered" evidence="1">
    <location>
        <begin position="113"/>
        <end position="132"/>
    </location>
</feature>
<feature type="compositionally biased region" description="Gly residues" evidence="1">
    <location>
        <begin position="242"/>
        <end position="254"/>
    </location>
</feature>
<sequence length="459" mass="47016">MTGDEFPELLGRLKERSGLSYGVLGKRLHMSASTLHRYVNGDAVPTDYAPLERFARVCRATPEELVELHRRWILADAMRGQQQKAGGPPVVVEEAAAAVVVAAEADTAVPPVLPATTATPATPATPVPPAADEAGVVTGAVGASSARRRRTVVLAGAAVVGAVAAAALVVSLVPGKGDDDRSGERSVGVAGSGALGRSPVASAPAGAKGGSATPSASRDGRPTASPSPSPSASPIVSASRTGGVGAAPGDGSADGAGAPNVAVNPYKWEDPCGPHFLIDQEPGQVPPPPTEPDARGWVSALGGITGGRQMLALTVQGTGKATVVLEALHVRVVEKSAPLAWNDYEMGVGCGGGVETTSFGVDLDAGRPSVSPRAGQRDFPYKVSESDPEVFYVFADARAHNVSWYLELTWSSGDEQGVVRVDDKGNPFRTSGNVGRPAYNYPLGSSEWGRDPYEPDILG</sequence>
<keyword evidence="2" id="KW-0472">Membrane</keyword>
<feature type="region of interest" description="Disordered" evidence="1">
    <location>
        <begin position="174"/>
        <end position="262"/>
    </location>
</feature>
<dbReference type="CDD" id="cd00093">
    <property type="entry name" value="HTH_XRE"/>
    <property type="match status" value="1"/>
</dbReference>
<dbReference type="AlphaFoldDB" id="A0A917L4B1"/>
<reference evidence="4" key="1">
    <citation type="journal article" date="2014" name="Int. J. Syst. Evol. Microbiol.">
        <title>Complete genome sequence of Corynebacterium casei LMG S-19264T (=DSM 44701T), isolated from a smear-ripened cheese.</title>
        <authorList>
            <consortium name="US DOE Joint Genome Institute (JGI-PGF)"/>
            <person name="Walter F."/>
            <person name="Albersmeier A."/>
            <person name="Kalinowski J."/>
            <person name="Ruckert C."/>
        </authorList>
    </citation>
    <scope>NUCLEOTIDE SEQUENCE</scope>
    <source>
        <strain evidence="4">CGMCC 4.7272</strain>
    </source>
</reference>
<evidence type="ECO:0000259" key="3">
    <source>
        <dbReference type="PROSITE" id="PS50943"/>
    </source>
</evidence>
<dbReference type="InterPro" id="IPR001387">
    <property type="entry name" value="Cro/C1-type_HTH"/>
</dbReference>
<dbReference type="Proteomes" id="UP000625682">
    <property type="component" value="Unassembled WGS sequence"/>
</dbReference>
<reference evidence="4" key="2">
    <citation type="submission" date="2020-09" db="EMBL/GenBank/DDBJ databases">
        <authorList>
            <person name="Sun Q."/>
            <person name="Zhou Y."/>
        </authorList>
    </citation>
    <scope>NUCLEOTIDE SEQUENCE</scope>
    <source>
        <strain evidence="4">CGMCC 4.7272</strain>
    </source>
</reference>
<dbReference type="GO" id="GO:0003677">
    <property type="term" value="F:DNA binding"/>
    <property type="evidence" value="ECO:0007669"/>
    <property type="project" value="InterPro"/>
</dbReference>
<dbReference type="SUPFAM" id="SSF47413">
    <property type="entry name" value="lambda repressor-like DNA-binding domains"/>
    <property type="match status" value="1"/>
</dbReference>
<dbReference type="RefSeq" id="WP_229695337.1">
    <property type="nucleotide sequence ID" value="NZ_BAABER010000012.1"/>
</dbReference>
<dbReference type="Gene3D" id="1.10.260.40">
    <property type="entry name" value="lambda repressor-like DNA-binding domains"/>
    <property type="match status" value="1"/>
</dbReference>
<keyword evidence="5" id="KW-1185">Reference proteome</keyword>
<feature type="compositionally biased region" description="Low complexity" evidence="1">
    <location>
        <begin position="198"/>
        <end position="224"/>
    </location>
</feature>
<feature type="compositionally biased region" description="Low complexity" evidence="1">
    <location>
        <begin position="113"/>
        <end position="122"/>
    </location>
</feature>
<proteinExistence type="predicted"/>
<comment type="caution">
    <text evidence="4">The sequence shown here is derived from an EMBL/GenBank/DDBJ whole genome shotgun (WGS) entry which is preliminary data.</text>
</comment>
<keyword evidence="2" id="KW-1133">Transmembrane helix</keyword>
<name>A0A917L4B1_9ACTN</name>
<evidence type="ECO:0000256" key="1">
    <source>
        <dbReference type="SAM" id="MobiDB-lite"/>
    </source>
</evidence>
<keyword evidence="2" id="KW-0812">Transmembrane</keyword>
<accession>A0A917L4B1</accession>
<gene>
    <name evidence="4" type="ORF">GCM10012282_43210</name>
</gene>
<evidence type="ECO:0000313" key="4">
    <source>
        <dbReference type="EMBL" id="GGJ41740.1"/>
    </source>
</evidence>
<evidence type="ECO:0000256" key="2">
    <source>
        <dbReference type="SAM" id="Phobius"/>
    </source>
</evidence>
<feature type="transmembrane region" description="Helical" evidence="2">
    <location>
        <begin position="152"/>
        <end position="173"/>
    </location>
</feature>
<evidence type="ECO:0000313" key="5">
    <source>
        <dbReference type="Proteomes" id="UP000625682"/>
    </source>
</evidence>
<protein>
    <submittedName>
        <fullName evidence="4">Transcriptional regulator</fullName>
    </submittedName>
</protein>
<dbReference type="EMBL" id="BMMU01000013">
    <property type="protein sequence ID" value="GGJ41740.1"/>
    <property type="molecule type" value="Genomic_DNA"/>
</dbReference>
<dbReference type="PROSITE" id="PS50943">
    <property type="entry name" value="HTH_CROC1"/>
    <property type="match status" value="1"/>
</dbReference>
<dbReference type="SMART" id="SM00530">
    <property type="entry name" value="HTH_XRE"/>
    <property type="match status" value="1"/>
</dbReference>